<dbReference type="AlphaFoldDB" id="A0A923MU83"/>
<evidence type="ECO:0000256" key="4">
    <source>
        <dbReference type="ARBA" id="ARBA00022723"/>
    </source>
</evidence>
<evidence type="ECO:0000256" key="7">
    <source>
        <dbReference type="ARBA" id="ARBA00023049"/>
    </source>
</evidence>
<sequence>MKQTWWTLGEQFVSRAAHALEHHPRKVTALVAALLLTGGGGAFAVASLGPDPAALPVREILESVDTLPLDAQSEALDGHRFSLYAAEQVRSSDTAEGLLARLGVNDPAAAAFLRQDGLARAQVLGMPGRSINAEITDDRNLRRLQVRWATDDKHFQRLVVERQPSGQFASRIEIAPLVASLRVGAGSIRSTLFAAVDEAGIPDAVTNQVVDIFSGDVDFHRLRVGDRFSVVYETLEADGEPLRTGRVVSAQFENGGRTLQAFWFQEAGQRGGYFDAQGRSQERAFLASPMEITRITSTFKMRFHPIHHTWRAHTGVDYGAPTGAPVRTVGDGVVDFAGQMNGYGNVVKIEHGGANSTLYAHLSRIDVRRGQRVERGQRIGAVGSTGWATGPHLHFEFREGGALKDPLEVAKRYAPAQELSAQSRVQFQQVARAMQAQLTVAATANMVASAR</sequence>
<evidence type="ECO:0000313" key="10">
    <source>
        <dbReference type="EMBL" id="MBC5784739.1"/>
    </source>
</evidence>
<gene>
    <name evidence="10" type="ORF">H8N03_17450</name>
</gene>
<keyword evidence="5" id="KW-0378">Hydrolase</keyword>
<dbReference type="GO" id="GO:0046872">
    <property type="term" value="F:metal ion binding"/>
    <property type="evidence" value="ECO:0007669"/>
    <property type="project" value="UniProtKB-KW"/>
</dbReference>
<keyword evidence="6" id="KW-0862">Zinc</keyword>
<evidence type="ECO:0000256" key="6">
    <source>
        <dbReference type="ARBA" id="ARBA00022833"/>
    </source>
</evidence>
<dbReference type="InterPro" id="IPR045834">
    <property type="entry name" value="Csd3_N2"/>
</dbReference>
<keyword evidence="11" id="KW-1185">Reference proteome</keyword>
<dbReference type="Pfam" id="PF01551">
    <property type="entry name" value="Peptidase_M23"/>
    <property type="match status" value="1"/>
</dbReference>
<evidence type="ECO:0000259" key="8">
    <source>
        <dbReference type="Pfam" id="PF01551"/>
    </source>
</evidence>
<evidence type="ECO:0000256" key="3">
    <source>
        <dbReference type="ARBA" id="ARBA00022670"/>
    </source>
</evidence>
<feature type="domain" description="Csd3-like second N-terminal" evidence="9">
    <location>
        <begin position="185"/>
        <end position="300"/>
    </location>
</feature>
<keyword evidence="7" id="KW-0482">Metalloprotease</keyword>
<accession>A0A923MU83</accession>
<dbReference type="Proteomes" id="UP000608513">
    <property type="component" value="Unassembled WGS sequence"/>
</dbReference>
<proteinExistence type="predicted"/>
<dbReference type="Gene3D" id="2.70.70.10">
    <property type="entry name" value="Glucose Permease (Domain IIA)"/>
    <property type="match status" value="1"/>
</dbReference>
<keyword evidence="4" id="KW-0479">Metal-binding</keyword>
<dbReference type="GO" id="GO:0006508">
    <property type="term" value="P:proteolysis"/>
    <property type="evidence" value="ECO:0007669"/>
    <property type="project" value="UniProtKB-KW"/>
</dbReference>
<dbReference type="SUPFAM" id="SSF51261">
    <property type="entry name" value="Duplicated hybrid motif"/>
    <property type="match status" value="1"/>
</dbReference>
<dbReference type="Gene3D" id="3.10.450.350">
    <property type="match status" value="2"/>
</dbReference>
<evidence type="ECO:0000256" key="2">
    <source>
        <dbReference type="ARBA" id="ARBA00004196"/>
    </source>
</evidence>
<name>A0A923MU83_9BURK</name>
<reference evidence="10" key="1">
    <citation type="submission" date="2020-08" db="EMBL/GenBank/DDBJ databases">
        <title>Ramlibacter sp. USB13 16S ribosomal RNA gene genome sequencing and assembly.</title>
        <authorList>
            <person name="Kang M."/>
        </authorList>
    </citation>
    <scope>NUCLEOTIDE SEQUENCE</scope>
    <source>
        <strain evidence="10">USB13</strain>
    </source>
</reference>
<evidence type="ECO:0000313" key="11">
    <source>
        <dbReference type="Proteomes" id="UP000608513"/>
    </source>
</evidence>
<dbReference type="GO" id="GO:0004222">
    <property type="term" value="F:metalloendopeptidase activity"/>
    <property type="evidence" value="ECO:0007669"/>
    <property type="project" value="TreeGrafter"/>
</dbReference>
<dbReference type="PANTHER" id="PTHR21666:SF288">
    <property type="entry name" value="CELL DIVISION PROTEIN YTFB"/>
    <property type="match status" value="1"/>
</dbReference>
<protein>
    <submittedName>
        <fullName evidence="10">M23 family metallopeptidase</fullName>
    </submittedName>
</protein>
<organism evidence="10 11">
    <name type="scientific">Ramlibacter cellulosilyticus</name>
    <dbReference type="NCBI Taxonomy" id="2764187"/>
    <lineage>
        <taxon>Bacteria</taxon>
        <taxon>Pseudomonadati</taxon>
        <taxon>Pseudomonadota</taxon>
        <taxon>Betaproteobacteria</taxon>
        <taxon>Burkholderiales</taxon>
        <taxon>Comamonadaceae</taxon>
        <taxon>Ramlibacter</taxon>
    </lineage>
</organism>
<evidence type="ECO:0000259" key="9">
    <source>
        <dbReference type="Pfam" id="PF19425"/>
    </source>
</evidence>
<evidence type="ECO:0000256" key="1">
    <source>
        <dbReference type="ARBA" id="ARBA00001947"/>
    </source>
</evidence>
<comment type="subcellular location">
    <subcellularLocation>
        <location evidence="2">Cell envelope</location>
    </subcellularLocation>
</comment>
<dbReference type="InterPro" id="IPR050570">
    <property type="entry name" value="Cell_wall_metabolism_enzyme"/>
</dbReference>
<comment type="cofactor">
    <cofactor evidence="1">
        <name>Zn(2+)</name>
        <dbReference type="ChEBI" id="CHEBI:29105"/>
    </cofactor>
</comment>
<dbReference type="GO" id="GO:0030313">
    <property type="term" value="C:cell envelope"/>
    <property type="evidence" value="ECO:0007669"/>
    <property type="project" value="UniProtKB-SubCell"/>
</dbReference>
<dbReference type="Pfam" id="PF19425">
    <property type="entry name" value="Csd3_N2"/>
    <property type="match status" value="1"/>
</dbReference>
<dbReference type="EMBL" id="JACORT010000007">
    <property type="protein sequence ID" value="MBC5784739.1"/>
    <property type="molecule type" value="Genomic_DNA"/>
</dbReference>
<dbReference type="RefSeq" id="WP_187077478.1">
    <property type="nucleotide sequence ID" value="NZ_JACORT010000007.1"/>
</dbReference>
<dbReference type="InterPro" id="IPR011055">
    <property type="entry name" value="Dup_hybrid_motif"/>
</dbReference>
<feature type="domain" description="M23ase beta-sheet core" evidence="8">
    <location>
        <begin position="312"/>
        <end position="406"/>
    </location>
</feature>
<dbReference type="InterPro" id="IPR016047">
    <property type="entry name" value="M23ase_b-sheet_dom"/>
</dbReference>
<dbReference type="PANTHER" id="PTHR21666">
    <property type="entry name" value="PEPTIDASE-RELATED"/>
    <property type="match status" value="1"/>
</dbReference>
<comment type="caution">
    <text evidence="10">The sequence shown here is derived from an EMBL/GenBank/DDBJ whole genome shotgun (WGS) entry which is preliminary data.</text>
</comment>
<dbReference type="CDD" id="cd12797">
    <property type="entry name" value="M23_peptidase"/>
    <property type="match status" value="1"/>
</dbReference>
<evidence type="ECO:0000256" key="5">
    <source>
        <dbReference type="ARBA" id="ARBA00022801"/>
    </source>
</evidence>
<keyword evidence="3" id="KW-0645">Protease</keyword>